<feature type="domain" description="DUF5641" evidence="3">
    <location>
        <begin position="625"/>
        <end position="721"/>
    </location>
</feature>
<evidence type="ECO:0000313" key="4">
    <source>
        <dbReference type="EMBL" id="KAK6762821.1"/>
    </source>
</evidence>
<protein>
    <recommendedName>
        <fullName evidence="3">DUF5641 domain-containing protein</fullName>
    </recommendedName>
</protein>
<dbReference type="InterPro" id="IPR043502">
    <property type="entry name" value="DNA/RNA_pol_sf"/>
</dbReference>
<evidence type="ECO:0000313" key="5">
    <source>
        <dbReference type="Proteomes" id="UP001303046"/>
    </source>
</evidence>
<comment type="caution">
    <text evidence="4">The sequence shown here is derived from an EMBL/GenBank/DDBJ whole genome shotgun (WGS) entry which is preliminary data.</text>
</comment>
<feature type="compositionally biased region" description="Polar residues" evidence="1">
    <location>
        <begin position="763"/>
        <end position="773"/>
    </location>
</feature>
<dbReference type="Pfam" id="PF18701">
    <property type="entry name" value="DUF5641"/>
    <property type="match status" value="1"/>
</dbReference>
<dbReference type="Proteomes" id="UP001303046">
    <property type="component" value="Unassembled WGS sequence"/>
</dbReference>
<gene>
    <name evidence="4" type="primary">Necator_chrX.g23668</name>
    <name evidence="4" type="ORF">RB195_023504</name>
</gene>
<proteinExistence type="predicted"/>
<dbReference type="EMBL" id="JAVFWL010000006">
    <property type="protein sequence ID" value="KAK6762821.1"/>
    <property type="molecule type" value="Genomic_DNA"/>
</dbReference>
<feature type="transmembrane region" description="Helical" evidence="2">
    <location>
        <begin position="900"/>
        <end position="919"/>
    </location>
</feature>
<dbReference type="InterPro" id="IPR040676">
    <property type="entry name" value="DUF5641"/>
</dbReference>
<accession>A0ABR1ELX6</accession>
<dbReference type="SUPFAM" id="SSF56672">
    <property type="entry name" value="DNA/RNA polymerases"/>
    <property type="match status" value="1"/>
</dbReference>
<organism evidence="4 5">
    <name type="scientific">Necator americanus</name>
    <name type="common">Human hookworm</name>
    <dbReference type="NCBI Taxonomy" id="51031"/>
    <lineage>
        <taxon>Eukaryota</taxon>
        <taxon>Metazoa</taxon>
        <taxon>Ecdysozoa</taxon>
        <taxon>Nematoda</taxon>
        <taxon>Chromadorea</taxon>
        <taxon>Rhabditida</taxon>
        <taxon>Rhabditina</taxon>
        <taxon>Rhabditomorpha</taxon>
        <taxon>Strongyloidea</taxon>
        <taxon>Ancylostomatidae</taxon>
        <taxon>Bunostominae</taxon>
        <taxon>Necator</taxon>
    </lineage>
</organism>
<feature type="region of interest" description="Disordered" evidence="1">
    <location>
        <begin position="730"/>
        <end position="775"/>
    </location>
</feature>
<evidence type="ECO:0000256" key="2">
    <source>
        <dbReference type="SAM" id="Phobius"/>
    </source>
</evidence>
<dbReference type="InterPro" id="IPR008042">
    <property type="entry name" value="Retrotrans_Pao"/>
</dbReference>
<keyword evidence="2" id="KW-0812">Transmembrane</keyword>
<evidence type="ECO:0000256" key="1">
    <source>
        <dbReference type="SAM" id="MobiDB-lite"/>
    </source>
</evidence>
<dbReference type="PANTHER" id="PTHR47331">
    <property type="entry name" value="PHD-TYPE DOMAIN-CONTAINING PROTEIN"/>
    <property type="match status" value="1"/>
</dbReference>
<keyword evidence="2" id="KW-0472">Membrane</keyword>
<name>A0ABR1ELX6_NECAM</name>
<sequence>MFQVPETPPHLVLFPVSYKNVKISSSLKRELDDTNKTKEISTKRKEPRALKPTMKVNQTCQETSSNFPEEKVVLELYSGKYLENSQTTFLLTGETLLKDDVPEVQLPSGLHLLTTRIGHLTSGQVKTIENHEDDMDKWDGYWTLEGQGNVASIIHTNTDENENEKWEKYWSLESAGTEEFSNSEREEKARIGSPVWEKFNQTTEKREDGYYAHLAWENINIPLPDNRAIALRRLILHRGPIILPELFRVLLRFRIGEIAVISDVEKACLQVRLHDDDRNYIMCLWLRNHKLPPTSSNIQVLRFTRVTYGLITSPFLLAGTIHFHLNQYKEDAKLIADIKGNLYVDNLILTADSVDDSVHIYNRTEQVFNDLNMNLRELSSNNTKLISQIAEKGKSLEKLPKVLGITWNPTSDYLQISCRPKLPEDITKRSVASALASVYDPLGGILPLLHKAKAFLRTLWKERYDWDTALSQVHKDSRKRICSDIDRKFSLLNAKRIVARVLRYIGILVVRVNDRRNRPIRLSALLEESFPHSLYKSTGLAKLSLEQLSTLIIEIEELLNTRPLLYVESNSTFEQVLGPIDFLQNEFEVPYPLDDIAVDEGDPSCLPPGEQVLLRTKTQTIKALQTSCKFTEKFWQIWRDQYLLALREKHQREVGKNRSSRYSPRKDDIVLINEPVLPRHSWKMGRIHDLIMNSEGLIREAVIMLTSHRQIRRPINPLVPLELEDEKRKNDDSLVQVRGPKSPASSSTSTERIHESKNCPDSIPSSNQHTSRCNLRPRRQVDYRGILSIIPANQSATLLTILLILVIKIGDSYSDEAYQHSSSTRRIRCINGGVKLISPPHIPYHVCAAEFCRFYGDPQMNETMRFSPTRYITRSSSTVENHGERNHDNYRNKVSNSVTILLYLVVSGCYIFLALINGITRSTRIGHMTTTGRPDRAVDYLVHTYFCYGRNKSMTIREMDEHLANLSIFMNDKKPTTGCLENNLTLTLDGFHRQVDTAATIRVDWMHMKGDPTLTFGAPEEQVIILNRILRAASVAKEKIVRPASNYLLTS</sequence>
<dbReference type="Pfam" id="PF05380">
    <property type="entry name" value="Peptidase_A17"/>
    <property type="match status" value="1"/>
</dbReference>
<reference evidence="4 5" key="1">
    <citation type="submission" date="2023-08" db="EMBL/GenBank/DDBJ databases">
        <title>A Necator americanus chromosomal reference genome.</title>
        <authorList>
            <person name="Ilik V."/>
            <person name="Petrzelkova K.J."/>
            <person name="Pardy F."/>
            <person name="Fuh T."/>
            <person name="Niatou-Singa F.S."/>
            <person name="Gouil Q."/>
            <person name="Baker L."/>
            <person name="Ritchie M.E."/>
            <person name="Jex A.R."/>
            <person name="Gazzola D."/>
            <person name="Li H."/>
            <person name="Toshio Fujiwara R."/>
            <person name="Zhan B."/>
            <person name="Aroian R.V."/>
            <person name="Pafco B."/>
            <person name="Schwarz E.M."/>
        </authorList>
    </citation>
    <scope>NUCLEOTIDE SEQUENCE [LARGE SCALE GENOMIC DNA]</scope>
    <source>
        <strain evidence="4 5">Aroian</strain>
        <tissue evidence="4">Whole animal</tissue>
    </source>
</reference>
<keyword evidence="5" id="KW-1185">Reference proteome</keyword>
<evidence type="ECO:0000259" key="3">
    <source>
        <dbReference type="Pfam" id="PF18701"/>
    </source>
</evidence>
<keyword evidence="2" id="KW-1133">Transmembrane helix</keyword>